<dbReference type="PANTHER" id="PTHR11540:SF16">
    <property type="entry name" value="MALATE DEHYDROGENASE, MITOCHONDRIAL"/>
    <property type="match status" value="1"/>
</dbReference>
<comment type="subunit">
    <text evidence="2">Homodimer.</text>
</comment>
<dbReference type="Proteomes" id="UP001307889">
    <property type="component" value="Chromosome 3"/>
</dbReference>
<dbReference type="PIRSF" id="PIRSF000102">
    <property type="entry name" value="Lac_mal_DH"/>
    <property type="match status" value="1"/>
</dbReference>
<evidence type="ECO:0000256" key="4">
    <source>
        <dbReference type="ARBA" id="ARBA00016075"/>
    </source>
</evidence>
<accession>A0ABN7AJ03</accession>
<protein>
    <recommendedName>
        <fullName evidence="4">Malate dehydrogenase, mitochondrial</fullName>
        <ecNumber evidence="3">1.1.1.37</ecNumber>
    </recommendedName>
</protein>
<dbReference type="Pfam" id="PF00056">
    <property type="entry name" value="Ldh_1_N"/>
    <property type="match status" value="1"/>
</dbReference>
<sequence>MERGLKIAVMGAMGKIGQPLSLLLKQSPWFDEIAVHDTANPKGLALELNHVDTKSVVTSHEGEKGHATALKNADIVLIVAGQPTEVTREHRAEESFTTNFHLVMDISKSIATTCPQAATVVVSSPVNSTLPIACEVFKKVNRYVDPCKMFGLMTLNVIRANTHLAEVLQMDPEMMDVPVIGGNSPTTAVPVLSQSKPCAHMTTEEVIKITRAIQGAGDEVIRAENGKSSAILSIAYATARFAISLAKALNGVEGIKECAMVMSNVVADVSYFASPLQLGLSGIEKNLGVPDLTSYECCLLETALPFLKTDIEQGERFIGEAIKVRAV</sequence>
<keyword evidence="5" id="KW-0816">Tricarboxylic acid cycle</keyword>
<dbReference type="InterPro" id="IPR015955">
    <property type="entry name" value="Lactate_DH/Glyco_Ohase_4_C"/>
</dbReference>
<evidence type="ECO:0000256" key="5">
    <source>
        <dbReference type="ARBA" id="ARBA00022532"/>
    </source>
</evidence>
<name>A0ABN7AJ03_9HEMI</name>
<feature type="domain" description="Lactate/malate dehydrogenase C-terminal" evidence="11">
    <location>
        <begin position="154"/>
        <end position="317"/>
    </location>
</feature>
<evidence type="ECO:0000256" key="7">
    <source>
        <dbReference type="ARBA" id="ARBA00023027"/>
    </source>
</evidence>
<dbReference type="InterPro" id="IPR036291">
    <property type="entry name" value="NAD(P)-bd_dom_sf"/>
</dbReference>
<dbReference type="InterPro" id="IPR010097">
    <property type="entry name" value="Malate_DH_type1"/>
</dbReference>
<dbReference type="SUPFAM" id="SSF56327">
    <property type="entry name" value="LDH C-terminal domain-like"/>
    <property type="match status" value="1"/>
</dbReference>
<reference evidence="12 13" key="1">
    <citation type="submission" date="2023-09" db="EMBL/GenBank/DDBJ databases">
        <title>Nesidiocoris tenuis whole genome shotgun sequence.</title>
        <authorList>
            <person name="Shibata T."/>
            <person name="Shimoda M."/>
            <person name="Kobayashi T."/>
            <person name="Uehara T."/>
        </authorList>
    </citation>
    <scope>NUCLEOTIDE SEQUENCE [LARGE SCALE GENOMIC DNA]</scope>
    <source>
        <strain evidence="12 13">Japan</strain>
    </source>
</reference>
<evidence type="ECO:0000313" key="12">
    <source>
        <dbReference type="EMBL" id="BES92214.1"/>
    </source>
</evidence>
<evidence type="ECO:0000259" key="10">
    <source>
        <dbReference type="Pfam" id="PF00056"/>
    </source>
</evidence>
<evidence type="ECO:0000256" key="2">
    <source>
        <dbReference type="ARBA" id="ARBA00011738"/>
    </source>
</evidence>
<comment type="catalytic activity">
    <reaction evidence="8">
        <text>(S)-malate + NAD(+) = oxaloacetate + NADH + H(+)</text>
        <dbReference type="Rhea" id="RHEA:21432"/>
        <dbReference type="ChEBI" id="CHEBI:15378"/>
        <dbReference type="ChEBI" id="CHEBI:15589"/>
        <dbReference type="ChEBI" id="CHEBI:16452"/>
        <dbReference type="ChEBI" id="CHEBI:57540"/>
        <dbReference type="ChEBI" id="CHEBI:57945"/>
        <dbReference type="EC" id="1.1.1.37"/>
    </reaction>
</comment>
<evidence type="ECO:0000256" key="8">
    <source>
        <dbReference type="ARBA" id="ARBA00048313"/>
    </source>
</evidence>
<dbReference type="Pfam" id="PF02866">
    <property type="entry name" value="Ldh_1_C"/>
    <property type="match status" value="1"/>
</dbReference>
<dbReference type="PANTHER" id="PTHR11540">
    <property type="entry name" value="MALATE AND LACTATE DEHYDROGENASE"/>
    <property type="match status" value="1"/>
</dbReference>
<proteinExistence type="inferred from homology"/>
<keyword evidence="13" id="KW-1185">Reference proteome</keyword>
<organism evidence="12 13">
    <name type="scientific">Nesidiocoris tenuis</name>
    <dbReference type="NCBI Taxonomy" id="355587"/>
    <lineage>
        <taxon>Eukaryota</taxon>
        <taxon>Metazoa</taxon>
        <taxon>Ecdysozoa</taxon>
        <taxon>Arthropoda</taxon>
        <taxon>Hexapoda</taxon>
        <taxon>Insecta</taxon>
        <taxon>Pterygota</taxon>
        <taxon>Neoptera</taxon>
        <taxon>Paraneoptera</taxon>
        <taxon>Hemiptera</taxon>
        <taxon>Heteroptera</taxon>
        <taxon>Panheteroptera</taxon>
        <taxon>Cimicomorpha</taxon>
        <taxon>Miridae</taxon>
        <taxon>Dicyphina</taxon>
        <taxon>Nesidiocoris</taxon>
    </lineage>
</organism>
<gene>
    <name evidence="12" type="ORF">NTJ_05022</name>
</gene>
<dbReference type="InterPro" id="IPR022383">
    <property type="entry name" value="Lactate/malate_DH_C"/>
</dbReference>
<keyword evidence="6 9" id="KW-0560">Oxidoreductase</keyword>
<evidence type="ECO:0000256" key="9">
    <source>
        <dbReference type="RuleBase" id="RU003369"/>
    </source>
</evidence>
<dbReference type="InterPro" id="IPR001557">
    <property type="entry name" value="L-lactate/malate_DH"/>
</dbReference>
<dbReference type="EC" id="1.1.1.37" evidence="3"/>
<evidence type="ECO:0000259" key="11">
    <source>
        <dbReference type="Pfam" id="PF02866"/>
    </source>
</evidence>
<evidence type="ECO:0000256" key="3">
    <source>
        <dbReference type="ARBA" id="ARBA00012995"/>
    </source>
</evidence>
<dbReference type="EMBL" id="AP028911">
    <property type="protein sequence ID" value="BES92214.1"/>
    <property type="molecule type" value="Genomic_DNA"/>
</dbReference>
<dbReference type="NCBIfam" id="TIGR01772">
    <property type="entry name" value="MDH_euk_gproteo"/>
    <property type="match status" value="1"/>
</dbReference>
<keyword evidence="7" id="KW-0520">NAD</keyword>
<evidence type="ECO:0000313" key="13">
    <source>
        <dbReference type="Proteomes" id="UP001307889"/>
    </source>
</evidence>
<dbReference type="Gene3D" id="3.90.110.10">
    <property type="entry name" value="Lactate dehydrogenase/glycoside hydrolase, family 4, C-terminal"/>
    <property type="match status" value="1"/>
</dbReference>
<dbReference type="SUPFAM" id="SSF51735">
    <property type="entry name" value="NAD(P)-binding Rossmann-fold domains"/>
    <property type="match status" value="1"/>
</dbReference>
<dbReference type="InterPro" id="IPR001236">
    <property type="entry name" value="Lactate/malate_DH_N"/>
</dbReference>
<evidence type="ECO:0000256" key="6">
    <source>
        <dbReference type="ARBA" id="ARBA00023002"/>
    </source>
</evidence>
<comment type="similarity">
    <text evidence="1">Belongs to the LDH/MDH superfamily. MDH type 1 family.</text>
</comment>
<evidence type="ECO:0000256" key="1">
    <source>
        <dbReference type="ARBA" id="ARBA00008824"/>
    </source>
</evidence>
<dbReference type="Gene3D" id="3.40.50.720">
    <property type="entry name" value="NAD(P)-binding Rossmann-like Domain"/>
    <property type="match status" value="1"/>
</dbReference>
<feature type="domain" description="Lactate/malate dehydrogenase N-terminal" evidence="10">
    <location>
        <begin position="6"/>
        <end position="143"/>
    </location>
</feature>